<protein>
    <submittedName>
        <fullName evidence="4">ATP-dependent Clp protease ATP-binding subunit ClpA</fullName>
    </submittedName>
</protein>
<keyword evidence="4" id="KW-0645">Protease</keyword>
<evidence type="ECO:0000313" key="4">
    <source>
        <dbReference type="EMBL" id="VEB44863.1"/>
    </source>
</evidence>
<dbReference type="Proteomes" id="UP000275777">
    <property type="component" value="Chromosome"/>
</dbReference>
<dbReference type="Pfam" id="PF17871">
    <property type="entry name" value="AAA_lid_9"/>
    <property type="match status" value="1"/>
</dbReference>
<evidence type="ECO:0000256" key="2">
    <source>
        <dbReference type="ARBA" id="ARBA00022840"/>
    </source>
</evidence>
<keyword evidence="1" id="KW-0547">Nucleotide-binding</keyword>
<feature type="domain" description="ClpA/ClpB AAA lid" evidence="3">
    <location>
        <begin position="1"/>
        <end position="57"/>
    </location>
</feature>
<sequence length="65" mass="7463">MEILKGLKSRFEAHHGVKYTQSALSTAAELSARYINDRHLPDKAIDVIDEAAPRRRSCRSRGRRR</sequence>
<proteinExistence type="predicted"/>
<dbReference type="PANTHER" id="PTHR11638:SF111">
    <property type="entry name" value="ATP-DEPENDENT CLP PROTEASE ATP-BINDING SUBUNIT CLPA"/>
    <property type="match status" value="1"/>
</dbReference>
<dbReference type="GO" id="GO:0006508">
    <property type="term" value="P:proteolysis"/>
    <property type="evidence" value="ECO:0007669"/>
    <property type="project" value="UniProtKB-KW"/>
</dbReference>
<dbReference type="PANTHER" id="PTHR11638">
    <property type="entry name" value="ATP-DEPENDENT CLP PROTEASE"/>
    <property type="match status" value="1"/>
</dbReference>
<keyword evidence="4" id="KW-0378">Hydrolase</keyword>
<dbReference type="GO" id="GO:0005524">
    <property type="term" value="F:ATP binding"/>
    <property type="evidence" value="ECO:0007669"/>
    <property type="project" value="UniProtKB-KW"/>
</dbReference>
<dbReference type="GO" id="GO:0005737">
    <property type="term" value="C:cytoplasm"/>
    <property type="evidence" value="ECO:0007669"/>
    <property type="project" value="TreeGrafter"/>
</dbReference>
<gene>
    <name evidence="4" type="primary">clpA_3</name>
    <name evidence="4" type="ORF">NCTC9695_05367</name>
</gene>
<dbReference type="InterPro" id="IPR041546">
    <property type="entry name" value="ClpA/ClpB_AAA_lid"/>
</dbReference>
<evidence type="ECO:0000259" key="3">
    <source>
        <dbReference type="Pfam" id="PF17871"/>
    </source>
</evidence>
<dbReference type="Gene3D" id="3.40.50.300">
    <property type="entry name" value="P-loop containing nucleotide triphosphate hydrolases"/>
    <property type="match status" value="1"/>
</dbReference>
<keyword evidence="2 4" id="KW-0067">ATP-binding</keyword>
<evidence type="ECO:0000256" key="1">
    <source>
        <dbReference type="ARBA" id="ARBA00022741"/>
    </source>
</evidence>
<dbReference type="EMBL" id="LR134182">
    <property type="protein sequence ID" value="VEB44863.1"/>
    <property type="molecule type" value="Genomic_DNA"/>
</dbReference>
<dbReference type="InterPro" id="IPR050130">
    <property type="entry name" value="ClpA_ClpB"/>
</dbReference>
<evidence type="ECO:0000313" key="5">
    <source>
        <dbReference type="Proteomes" id="UP000275777"/>
    </source>
</evidence>
<accession>A0A3S4LL32</accession>
<dbReference type="GO" id="GO:0034605">
    <property type="term" value="P:cellular response to heat"/>
    <property type="evidence" value="ECO:0007669"/>
    <property type="project" value="TreeGrafter"/>
</dbReference>
<dbReference type="AlphaFoldDB" id="A0A3S4LL32"/>
<organism evidence="4 5">
    <name type="scientific">Chromobacterium violaceum</name>
    <dbReference type="NCBI Taxonomy" id="536"/>
    <lineage>
        <taxon>Bacteria</taxon>
        <taxon>Pseudomonadati</taxon>
        <taxon>Pseudomonadota</taxon>
        <taxon>Betaproteobacteria</taxon>
        <taxon>Neisseriales</taxon>
        <taxon>Chromobacteriaceae</taxon>
        <taxon>Chromobacterium</taxon>
    </lineage>
</organism>
<reference evidence="4 5" key="1">
    <citation type="submission" date="2018-12" db="EMBL/GenBank/DDBJ databases">
        <authorList>
            <consortium name="Pathogen Informatics"/>
        </authorList>
    </citation>
    <scope>NUCLEOTIDE SEQUENCE [LARGE SCALE GENOMIC DNA]</scope>
    <source>
        <strain evidence="4 5">NCTC9695</strain>
    </source>
</reference>
<dbReference type="GO" id="GO:0008233">
    <property type="term" value="F:peptidase activity"/>
    <property type="evidence" value="ECO:0007669"/>
    <property type="project" value="UniProtKB-KW"/>
</dbReference>
<dbReference type="SUPFAM" id="SSF52540">
    <property type="entry name" value="P-loop containing nucleoside triphosphate hydrolases"/>
    <property type="match status" value="1"/>
</dbReference>
<dbReference type="InterPro" id="IPR027417">
    <property type="entry name" value="P-loop_NTPase"/>
</dbReference>
<dbReference type="GO" id="GO:0016887">
    <property type="term" value="F:ATP hydrolysis activity"/>
    <property type="evidence" value="ECO:0007669"/>
    <property type="project" value="TreeGrafter"/>
</dbReference>
<name>A0A3S4LL32_CHRVL</name>